<dbReference type="Pfam" id="PF00005">
    <property type="entry name" value="ABC_tran"/>
    <property type="match status" value="1"/>
</dbReference>
<evidence type="ECO:0000313" key="1">
    <source>
        <dbReference type="EnsemblMetazoa" id="PPA23978.1"/>
    </source>
</evidence>
<dbReference type="Proteomes" id="UP000005239">
    <property type="component" value="Unassembled WGS sequence"/>
</dbReference>
<dbReference type="Pfam" id="PF10317">
    <property type="entry name" value="7TM_GPCR_Srd"/>
    <property type="match status" value="1"/>
</dbReference>
<accession>A0A8R1UGH7</accession>
<dbReference type="PANTHER" id="PTHR22943:SF248">
    <property type="entry name" value="SEVEN TM RECEPTOR"/>
    <property type="match status" value="1"/>
</dbReference>
<dbReference type="GO" id="GO:0016887">
    <property type="term" value="F:ATP hydrolysis activity"/>
    <property type="evidence" value="ECO:0007669"/>
    <property type="project" value="InterPro"/>
</dbReference>
<accession>A0A2A6C3F3</accession>
<name>A0A2A6C3F3_PRIPA</name>
<dbReference type="EnsemblMetazoa" id="PPA23978.1">
    <property type="protein sequence ID" value="PPA23978.1"/>
    <property type="gene ID" value="WBGene00113532"/>
</dbReference>
<dbReference type="InterPro" id="IPR019421">
    <property type="entry name" value="7TM_GPCR_serpentine_rcpt_Srd"/>
</dbReference>
<protein>
    <submittedName>
        <fullName evidence="1">G protein-coupled receptor</fullName>
    </submittedName>
</protein>
<dbReference type="Pfam" id="PF10326">
    <property type="entry name" value="7TM_GPCR_Str"/>
    <property type="match status" value="4"/>
</dbReference>
<dbReference type="InterPro" id="IPR019428">
    <property type="entry name" value="7TM_GPCR_serpentine_rcpt_Str"/>
</dbReference>
<dbReference type="PROSITE" id="PS50893">
    <property type="entry name" value="ABC_TRANSPORTER_2"/>
    <property type="match status" value="1"/>
</dbReference>
<proteinExistence type="predicted"/>
<keyword evidence="2" id="KW-1185">Reference proteome</keyword>
<organism evidence="1 2">
    <name type="scientific">Pristionchus pacificus</name>
    <name type="common">Parasitic nematode worm</name>
    <dbReference type="NCBI Taxonomy" id="54126"/>
    <lineage>
        <taxon>Eukaryota</taxon>
        <taxon>Metazoa</taxon>
        <taxon>Ecdysozoa</taxon>
        <taxon>Nematoda</taxon>
        <taxon>Chromadorea</taxon>
        <taxon>Rhabditida</taxon>
        <taxon>Rhabditina</taxon>
        <taxon>Diplogasteromorpha</taxon>
        <taxon>Diplogasteroidea</taxon>
        <taxon>Neodiplogasteridae</taxon>
        <taxon>Pristionchus</taxon>
    </lineage>
</organism>
<gene>
    <name evidence="1" type="primary">WBGene00113532</name>
</gene>
<dbReference type="SUPFAM" id="SSF81321">
    <property type="entry name" value="Family A G protein-coupled receptor-like"/>
    <property type="match status" value="3"/>
</dbReference>
<evidence type="ECO:0000313" key="2">
    <source>
        <dbReference type="Proteomes" id="UP000005239"/>
    </source>
</evidence>
<dbReference type="InterPro" id="IPR027417">
    <property type="entry name" value="P-loop_NTPase"/>
</dbReference>
<dbReference type="SUPFAM" id="SSF52540">
    <property type="entry name" value="P-loop containing nucleoside triphosphate hydrolases"/>
    <property type="match status" value="1"/>
</dbReference>
<reference evidence="1" key="2">
    <citation type="submission" date="2022-06" db="UniProtKB">
        <authorList>
            <consortium name="EnsemblMetazoa"/>
        </authorList>
    </citation>
    <scope>IDENTIFICATION</scope>
    <source>
        <strain evidence="1">PS312</strain>
    </source>
</reference>
<dbReference type="InterPro" id="IPR003439">
    <property type="entry name" value="ABC_transporter-like_ATP-bd"/>
</dbReference>
<dbReference type="PANTHER" id="PTHR22943">
    <property type="entry name" value="7-TRANSMEMBRANE DOMAIN RECEPTOR C.ELEGANS"/>
    <property type="match status" value="1"/>
</dbReference>
<sequence length="1312" mass="147693">MVQSEYYHRFGKNITAGWVVGNYWVRTNSGFNLPSIFGVLFFDLVGTSIVIAVISLAWLTYRHISSAYGLSPTARAAQLQLLTTVCVQTFCPLICAMIPYFCNMTLPIFGYTLQWVSESTGLIMSIFPTYDPLAVIILMKPYRNGFLSLCRLKPKKNVVINVMVKPRLRPSLPGIFLNILLIHLVQKYTRADVGTFRYLLIIFASYDIFLIILHFLFDPKSFVLPGIFGLVLDFPYYGSQLLTLLDCIAFMVSYAILMTHLLYRYWVIRKAYLCLLVLSPEDSAATQAIKEEFCRKFGRSIENGWVIADFWPNGEYDWTVICAAFAVDAMGVGIVIIVVTLASLTYQHISMAFTLSPTTRGAQMKLLATVCVQTFVPMVCVMIPYFSNTTLPAFGITFPFIADTSGIFMSLFPSWDPLAVIVLMKPYRLGLWSMITRQKAKGRKVSASVQTFAAAPLKDNSSIVIHTTVNFIAIFENILLLLAIIFRTPSSQRHFFGLLSYAVLLYNCAIVDLLAALTSFLAMTRLMAVGIMVAYAYDGPCVLVSGFFCHCTLTATLATSSQSIYLIATSFAFRLYSLQRGTPRSWQVLVVCLLTSVPNLIVLTTFLFAIDDSTEVRHAFTILRPHYELDDKLIEGHLNIYNPSVMFTILAMTMPIGPLLVATFVMRTKVLSLQAVLPIFFSISVISYLLCQTDTVCTPVMEHSISVIRRRENMPNGKAKNQWNGDISLLLRTIEENSVLIEPDSTESHQGCFQRLLDLFRGKDNTAETLKPAAFSQLFRFSTRGEFFLYGFVAFLSVLADLMVPIHIYIFSRLMTTYVDEKSPIGNDEFLWRACRFGTLLLASFFVAMIIENVQGYATLVGEKGRSLSGGQKHRIAIARALVRKPAVILLDEATSALDTQSEKVVRAALASSAKGRTSITVAHRLDTIRHCDEICFIDGVRITERGSHEELMERRGQYYAMTAQQTIKTIIFITIDIVYTLFQVVIQERFISQYAVAVAISVGAYSHQLILTSFLSLYTLTFVLIDFNFLYRLWAIKTPERIRLFSKVRFIIVLIATALVEYSGWFLITNNYYFATDHGRVIIRNVTFAKFGVDSMERDMVMGDYFNEDGSRTWHTIVAVSYYCTVLTICFGFMIYASANIASCLQNSKLISKMALSMQKQMFFTLSAQTLIPFILLYCPCGIIIVFPFFGLNAEFVADISPLLLSLFLPLDAIAVLYIMKDYRRAVIQFLRCRRSSSIIRLSNANNSNAANTSNTQRKSTVSAANNEARCESASTQVNGGASTKYVLSWVESYYPLVYQDENTKKLKDLQ</sequence>
<dbReference type="OrthoDB" id="5792434at2759"/>
<reference evidence="2" key="1">
    <citation type="journal article" date="2008" name="Nat. Genet.">
        <title>The Pristionchus pacificus genome provides a unique perspective on nematode lifestyle and parasitism.</title>
        <authorList>
            <person name="Dieterich C."/>
            <person name="Clifton S.W."/>
            <person name="Schuster L.N."/>
            <person name="Chinwalla A."/>
            <person name="Delehaunty K."/>
            <person name="Dinkelacker I."/>
            <person name="Fulton L."/>
            <person name="Fulton R."/>
            <person name="Godfrey J."/>
            <person name="Minx P."/>
            <person name="Mitreva M."/>
            <person name="Roeseler W."/>
            <person name="Tian H."/>
            <person name="Witte H."/>
            <person name="Yang S.P."/>
            <person name="Wilson R.K."/>
            <person name="Sommer R.J."/>
        </authorList>
    </citation>
    <scope>NUCLEOTIDE SEQUENCE [LARGE SCALE GENOMIC DNA]</scope>
    <source>
        <strain evidence="2">PS312</strain>
    </source>
</reference>
<dbReference type="Gene3D" id="3.40.50.300">
    <property type="entry name" value="P-loop containing nucleotide triphosphate hydrolases"/>
    <property type="match status" value="1"/>
</dbReference>
<dbReference type="GO" id="GO:0005524">
    <property type="term" value="F:ATP binding"/>
    <property type="evidence" value="ECO:0007669"/>
    <property type="project" value="InterPro"/>
</dbReference>